<dbReference type="AlphaFoldDB" id="A0A9P5T812"/>
<organism evidence="1 2">
    <name type="scientific">Russula ochroleuca</name>
    <dbReference type="NCBI Taxonomy" id="152965"/>
    <lineage>
        <taxon>Eukaryota</taxon>
        <taxon>Fungi</taxon>
        <taxon>Dikarya</taxon>
        <taxon>Basidiomycota</taxon>
        <taxon>Agaricomycotina</taxon>
        <taxon>Agaricomycetes</taxon>
        <taxon>Russulales</taxon>
        <taxon>Russulaceae</taxon>
        <taxon>Russula</taxon>
    </lineage>
</organism>
<protein>
    <submittedName>
        <fullName evidence="1">Uncharacterized protein</fullName>
    </submittedName>
</protein>
<reference evidence="1" key="2">
    <citation type="journal article" date="2020" name="Nat. Commun.">
        <title>Large-scale genome sequencing of mycorrhizal fungi provides insights into the early evolution of symbiotic traits.</title>
        <authorList>
            <person name="Miyauchi S."/>
            <person name="Kiss E."/>
            <person name="Kuo A."/>
            <person name="Drula E."/>
            <person name="Kohler A."/>
            <person name="Sanchez-Garcia M."/>
            <person name="Morin E."/>
            <person name="Andreopoulos B."/>
            <person name="Barry K.W."/>
            <person name="Bonito G."/>
            <person name="Buee M."/>
            <person name="Carver A."/>
            <person name="Chen C."/>
            <person name="Cichocki N."/>
            <person name="Clum A."/>
            <person name="Culley D."/>
            <person name="Crous P.W."/>
            <person name="Fauchery L."/>
            <person name="Girlanda M."/>
            <person name="Hayes R.D."/>
            <person name="Keri Z."/>
            <person name="LaButti K."/>
            <person name="Lipzen A."/>
            <person name="Lombard V."/>
            <person name="Magnuson J."/>
            <person name="Maillard F."/>
            <person name="Murat C."/>
            <person name="Nolan M."/>
            <person name="Ohm R.A."/>
            <person name="Pangilinan J."/>
            <person name="Pereira M.F."/>
            <person name="Perotto S."/>
            <person name="Peter M."/>
            <person name="Pfister S."/>
            <person name="Riley R."/>
            <person name="Sitrit Y."/>
            <person name="Stielow J.B."/>
            <person name="Szollosi G."/>
            <person name="Zifcakova L."/>
            <person name="Stursova M."/>
            <person name="Spatafora J.W."/>
            <person name="Tedersoo L."/>
            <person name="Vaario L.M."/>
            <person name="Yamada A."/>
            <person name="Yan M."/>
            <person name="Wang P."/>
            <person name="Xu J."/>
            <person name="Bruns T."/>
            <person name="Baldrian P."/>
            <person name="Vilgalys R."/>
            <person name="Dunand C."/>
            <person name="Henrissat B."/>
            <person name="Grigoriev I.V."/>
            <person name="Hibbett D."/>
            <person name="Nagy L.G."/>
            <person name="Martin F.M."/>
        </authorList>
    </citation>
    <scope>NUCLEOTIDE SEQUENCE</scope>
    <source>
        <strain evidence="1">Prilba</strain>
    </source>
</reference>
<comment type="caution">
    <text evidence="1">The sequence shown here is derived from an EMBL/GenBank/DDBJ whole genome shotgun (WGS) entry which is preliminary data.</text>
</comment>
<dbReference type="EMBL" id="WHVB01000011">
    <property type="protein sequence ID" value="KAF8478503.1"/>
    <property type="molecule type" value="Genomic_DNA"/>
</dbReference>
<name>A0A9P5T812_9AGAM</name>
<proteinExistence type="predicted"/>
<keyword evidence="2" id="KW-1185">Reference proteome</keyword>
<dbReference type="OrthoDB" id="2846734at2759"/>
<accession>A0A9P5T812</accession>
<sequence>MTPSSKAIQLPPADLEDRCRKAEEDTVTTMSYLAVIQSEARYIISLGPKATQDKFRGLYTAILSHWFPVSRGYIVSRQVFVPGEYPEYFVIRPAGGFRNPIFVFKLKRPSEWTAAGQQMVMDELVDLMEGRFEFTQYNTIYGLGCIGLHWMVCRMQRSGGHQPSLVLDWQDDIASDASYSKFGAIAELVYTD</sequence>
<evidence type="ECO:0000313" key="2">
    <source>
        <dbReference type="Proteomes" id="UP000759537"/>
    </source>
</evidence>
<gene>
    <name evidence="1" type="ORF">DFH94DRAFT_750273</name>
</gene>
<dbReference type="Proteomes" id="UP000759537">
    <property type="component" value="Unassembled WGS sequence"/>
</dbReference>
<reference evidence="1" key="1">
    <citation type="submission" date="2019-10" db="EMBL/GenBank/DDBJ databases">
        <authorList>
            <consortium name="DOE Joint Genome Institute"/>
            <person name="Kuo A."/>
            <person name="Miyauchi S."/>
            <person name="Kiss E."/>
            <person name="Drula E."/>
            <person name="Kohler A."/>
            <person name="Sanchez-Garcia M."/>
            <person name="Andreopoulos B."/>
            <person name="Barry K.W."/>
            <person name="Bonito G."/>
            <person name="Buee M."/>
            <person name="Carver A."/>
            <person name="Chen C."/>
            <person name="Cichocki N."/>
            <person name="Clum A."/>
            <person name="Culley D."/>
            <person name="Crous P.W."/>
            <person name="Fauchery L."/>
            <person name="Girlanda M."/>
            <person name="Hayes R."/>
            <person name="Keri Z."/>
            <person name="LaButti K."/>
            <person name="Lipzen A."/>
            <person name="Lombard V."/>
            <person name="Magnuson J."/>
            <person name="Maillard F."/>
            <person name="Morin E."/>
            <person name="Murat C."/>
            <person name="Nolan M."/>
            <person name="Ohm R."/>
            <person name="Pangilinan J."/>
            <person name="Pereira M."/>
            <person name="Perotto S."/>
            <person name="Peter M."/>
            <person name="Riley R."/>
            <person name="Sitrit Y."/>
            <person name="Stielow B."/>
            <person name="Szollosi G."/>
            <person name="Zifcakova L."/>
            <person name="Stursova M."/>
            <person name="Spatafora J.W."/>
            <person name="Tedersoo L."/>
            <person name="Vaario L.-M."/>
            <person name="Yamada A."/>
            <person name="Yan M."/>
            <person name="Wang P."/>
            <person name="Xu J."/>
            <person name="Bruns T."/>
            <person name="Baldrian P."/>
            <person name="Vilgalys R."/>
            <person name="Henrissat B."/>
            <person name="Grigoriev I.V."/>
            <person name="Hibbett D."/>
            <person name="Nagy L.G."/>
            <person name="Martin F.M."/>
        </authorList>
    </citation>
    <scope>NUCLEOTIDE SEQUENCE</scope>
    <source>
        <strain evidence="1">Prilba</strain>
    </source>
</reference>
<evidence type="ECO:0000313" key="1">
    <source>
        <dbReference type="EMBL" id="KAF8478503.1"/>
    </source>
</evidence>